<name>A0A8T8E0S4_9EURY</name>
<dbReference type="Proteomes" id="UP000637819">
    <property type="component" value="Chromosome"/>
</dbReference>
<gene>
    <name evidence="1" type="ORF">JMJ58_19250</name>
</gene>
<evidence type="ECO:0000313" key="1">
    <source>
        <dbReference type="EMBL" id="QRV15020.1"/>
    </source>
</evidence>
<dbReference type="KEGG" id="hsal:JMJ58_19250"/>
<dbReference type="GeneID" id="62877308"/>
<protein>
    <submittedName>
        <fullName evidence="1">Uncharacterized protein</fullName>
    </submittedName>
</protein>
<dbReference type="OrthoDB" id="346397at2157"/>
<proteinExistence type="predicted"/>
<reference evidence="1 2" key="1">
    <citation type="submission" date="2021-01" db="EMBL/GenBank/DDBJ databases">
        <title>Genome Sequence and Methylation Pattern of Haloterrigena salifodinae BOL5-1, An Extremely Halophilic Archaeon from a Bolivian Salt Mine.</title>
        <authorList>
            <person name="DasSarma P."/>
            <person name="Anton B.P."/>
            <person name="DasSarma S.L."/>
            <person name="von Ehrenheim H.A.L."/>
            <person name="Martinez F.L."/>
            <person name="Guzman D."/>
            <person name="Roberts R.J."/>
            <person name="DasSarma S."/>
        </authorList>
    </citation>
    <scope>NUCLEOTIDE SEQUENCE [LARGE SCALE GENOMIC DNA]</scope>
    <source>
        <strain evidence="1 2">BOL5-1</strain>
    </source>
</reference>
<sequence length="141" mass="16023">MSALDKQDFYITSSALTFAPTYVPTRISVSKERNLNREDNFCGTEDVSDLGSKNRVVHISGVVRETELQSFGNLLNANYPLRLIAPGWSGEIRVKDGEYEGPRAFDPRNREPLYKYSLNVLSTGKNEAQEHEEHDHSDHEH</sequence>
<dbReference type="RefSeq" id="WP_204747637.1">
    <property type="nucleotide sequence ID" value="NZ_CP069188.1"/>
</dbReference>
<accession>A0A8T8E0S4</accession>
<keyword evidence="2" id="KW-1185">Reference proteome</keyword>
<dbReference type="AlphaFoldDB" id="A0A8T8E0S4"/>
<dbReference type="EMBL" id="CP069188">
    <property type="protein sequence ID" value="QRV15020.1"/>
    <property type="molecule type" value="Genomic_DNA"/>
</dbReference>
<evidence type="ECO:0000313" key="2">
    <source>
        <dbReference type="Proteomes" id="UP000637819"/>
    </source>
</evidence>
<organism evidence="1 2">
    <name type="scientific">Haloterrigena salifodinae</name>
    <dbReference type="NCBI Taxonomy" id="2675099"/>
    <lineage>
        <taxon>Archaea</taxon>
        <taxon>Methanobacteriati</taxon>
        <taxon>Methanobacteriota</taxon>
        <taxon>Stenosarchaea group</taxon>
        <taxon>Halobacteria</taxon>
        <taxon>Halobacteriales</taxon>
        <taxon>Natrialbaceae</taxon>
        <taxon>Haloterrigena</taxon>
    </lineage>
</organism>